<feature type="region of interest" description="Disordered" evidence="1">
    <location>
        <begin position="483"/>
        <end position="506"/>
    </location>
</feature>
<dbReference type="Proteomes" id="UP000199039">
    <property type="component" value="Unassembled WGS sequence"/>
</dbReference>
<protein>
    <recommendedName>
        <fullName evidence="4">Histidine kinase-, DNA gyrase B-, and HSP90-like ATPase</fullName>
    </recommendedName>
</protein>
<organism evidence="2 3">
    <name type="scientific">Sanguibacter gelidistatuariae</name>
    <dbReference type="NCBI Taxonomy" id="1814289"/>
    <lineage>
        <taxon>Bacteria</taxon>
        <taxon>Bacillati</taxon>
        <taxon>Actinomycetota</taxon>
        <taxon>Actinomycetes</taxon>
        <taxon>Micrococcales</taxon>
        <taxon>Sanguibacteraceae</taxon>
        <taxon>Sanguibacter</taxon>
    </lineage>
</organism>
<reference evidence="2 3" key="1">
    <citation type="submission" date="2016-09" db="EMBL/GenBank/DDBJ databases">
        <authorList>
            <person name="Capua I."/>
            <person name="De Benedictis P."/>
            <person name="Joannis T."/>
            <person name="Lombin L.H."/>
            <person name="Cattoli G."/>
        </authorList>
    </citation>
    <scope>NUCLEOTIDE SEQUENCE [LARGE SCALE GENOMIC DNA]</scope>
    <source>
        <strain evidence="2 3">ISLP-3</strain>
    </source>
</reference>
<evidence type="ECO:0000256" key="1">
    <source>
        <dbReference type="SAM" id="MobiDB-lite"/>
    </source>
</evidence>
<gene>
    <name evidence="2" type="ORF">SAMN05216410_0479</name>
</gene>
<evidence type="ECO:0008006" key="4">
    <source>
        <dbReference type="Google" id="ProtNLM"/>
    </source>
</evidence>
<dbReference type="OrthoDB" id="3267770at2"/>
<dbReference type="STRING" id="1814289.SAMN05216410_0479"/>
<dbReference type="AlphaFoldDB" id="A0A1G6GU74"/>
<accession>A0A1G6GU74</accession>
<keyword evidence="3" id="KW-1185">Reference proteome</keyword>
<dbReference type="EMBL" id="FMYH01000001">
    <property type="protein sequence ID" value="SDB85572.1"/>
    <property type="molecule type" value="Genomic_DNA"/>
</dbReference>
<sequence>MTKIGVYSERFAATGAADARVTKRAMGKSHVPFWQLFLRETLQNSWDARTGDAIEFTVNAARLDPRRSELLRDTIFREHPADPAVAGTLRASLDSRATRILTVTDHKTRGLGGPTRADIADPSSGNTHFVDFVRNIGRARKKGYAGGTYGLGKGVLFTASSAATCVVYTQTMHEGFVTPRLIAMCVSDDSYRHSGILHTGRHWWGNTDSEIVEPIVGAPARALAIDLGITPLRAEELGTSITVIDPALRFADSTDKPADTDEKIVAQISEAARRWAWPHMVDAGSGPSIKFSFVVNGNELQIVPPQNDSYLGPFVAAYLLANSSRDGEPPRNTHPFTVEPIVGTRLKENKRLGTLSYTQEDRTIIGTEKDSSEIALMREPRFVVKYLPISDTSRYRVRGVFLAHPSNDEAFAQSEPVAHDDWNPQNLELEARARNPVRIALKHIGERFREISRGTPPPSASEDQGGVTAVSRALGSALSSALGTGAEYKRSRTSTSRPRPSAPKTYRVTMSAPPVLQHDGRGLTISFPFTVQTGPDFTASGELLRAIAQVLLDDGRPEVDPPIGASGPEILGWFRGETLISAADEVALSDVLGGEHRVLVAPPPNTSVALGIEQVKR</sequence>
<proteinExistence type="predicted"/>
<dbReference type="RefSeq" id="WP_139185659.1">
    <property type="nucleotide sequence ID" value="NZ_FMYH01000001.1"/>
</dbReference>
<evidence type="ECO:0000313" key="2">
    <source>
        <dbReference type="EMBL" id="SDB85572.1"/>
    </source>
</evidence>
<evidence type="ECO:0000313" key="3">
    <source>
        <dbReference type="Proteomes" id="UP000199039"/>
    </source>
</evidence>
<name>A0A1G6GU74_9MICO</name>